<proteinExistence type="predicted"/>
<protein>
    <recommendedName>
        <fullName evidence="2">Ubiquitin-like protease family profile domain-containing protein</fullName>
    </recommendedName>
</protein>
<dbReference type="EMBL" id="KQ427392">
    <property type="protein sequence ID" value="KOF67097.1"/>
    <property type="molecule type" value="Genomic_DNA"/>
</dbReference>
<organism evidence="1">
    <name type="scientific">Octopus bimaculoides</name>
    <name type="common">California two-spotted octopus</name>
    <dbReference type="NCBI Taxonomy" id="37653"/>
    <lineage>
        <taxon>Eukaryota</taxon>
        <taxon>Metazoa</taxon>
        <taxon>Spiralia</taxon>
        <taxon>Lophotrochozoa</taxon>
        <taxon>Mollusca</taxon>
        <taxon>Cephalopoda</taxon>
        <taxon>Coleoidea</taxon>
        <taxon>Octopodiformes</taxon>
        <taxon>Octopoda</taxon>
        <taxon>Incirrata</taxon>
        <taxon>Octopodidae</taxon>
        <taxon>Octopus</taxon>
    </lineage>
</organism>
<evidence type="ECO:0008006" key="2">
    <source>
        <dbReference type="Google" id="ProtNLM"/>
    </source>
</evidence>
<gene>
    <name evidence="1" type="ORF">OCBIM_22010448mg</name>
</gene>
<evidence type="ECO:0000313" key="1">
    <source>
        <dbReference type="EMBL" id="KOF67097.1"/>
    </source>
</evidence>
<sequence>MLCNKLIDARLKIVAKTFPEIPIQSTNFSHTEFLTYSPYCTLFIHHTSNNHFLLSTNFFGDIYIYDSLNLPVSQELIAQITMLYSPQTNIPTVQQVHITKSQVGSYDCDLFALAYASELDIENALEKFLFDQSKMRAHLTFCLEKNEFVPLPKIKVFQMSTNTTEVTHFLSPTQEMNYHKKDD</sequence>
<reference evidence="1" key="1">
    <citation type="submission" date="2015-07" db="EMBL/GenBank/DDBJ databases">
        <title>MeaNS - Measles Nucleotide Surveillance Program.</title>
        <authorList>
            <person name="Tran T."/>
            <person name="Druce J."/>
        </authorList>
    </citation>
    <scope>NUCLEOTIDE SEQUENCE</scope>
    <source>
        <strain evidence="1">UCB-OBI-ISO-001</strain>
        <tissue evidence="1">Gonad</tissue>
    </source>
</reference>
<dbReference type="PANTHER" id="PTHR34718">
    <property type="entry name" value="PHD-TYPE DOMAIN-CONTAINING PROTEIN"/>
    <property type="match status" value="1"/>
</dbReference>
<dbReference type="AlphaFoldDB" id="A0A0L8FR10"/>
<accession>A0A0L8FR10</accession>
<dbReference type="PANTHER" id="PTHR34718:SF2">
    <property type="entry name" value="PHD-TYPE DOMAIN-CONTAINING PROTEIN"/>
    <property type="match status" value="1"/>
</dbReference>
<name>A0A0L8FR10_OCTBM</name>